<evidence type="ECO:0000313" key="2">
    <source>
        <dbReference type="EMBL" id="KAK3275405.1"/>
    </source>
</evidence>
<comment type="caution">
    <text evidence="2">The sequence shown here is derived from an EMBL/GenBank/DDBJ whole genome shotgun (WGS) entry which is preliminary data.</text>
</comment>
<proteinExistence type="predicted"/>
<protein>
    <submittedName>
        <fullName evidence="2">Uncharacterized protein</fullName>
    </submittedName>
</protein>
<keyword evidence="3" id="KW-1185">Reference proteome</keyword>
<dbReference type="Proteomes" id="UP001190700">
    <property type="component" value="Unassembled WGS sequence"/>
</dbReference>
<name>A0AAE0L8A1_9CHLO</name>
<feature type="region of interest" description="Disordered" evidence="1">
    <location>
        <begin position="1"/>
        <end position="34"/>
    </location>
</feature>
<reference evidence="2 3" key="1">
    <citation type="journal article" date="2015" name="Genome Biol. Evol.">
        <title>Comparative Genomics of a Bacterivorous Green Alga Reveals Evolutionary Causalities and Consequences of Phago-Mixotrophic Mode of Nutrition.</title>
        <authorList>
            <person name="Burns J.A."/>
            <person name="Paasch A."/>
            <person name="Narechania A."/>
            <person name="Kim E."/>
        </authorList>
    </citation>
    <scope>NUCLEOTIDE SEQUENCE [LARGE SCALE GENOMIC DNA]</scope>
    <source>
        <strain evidence="2 3">PLY_AMNH</strain>
    </source>
</reference>
<feature type="non-terminal residue" evidence="2">
    <location>
        <position position="110"/>
    </location>
</feature>
<dbReference type="EMBL" id="LGRX02007246">
    <property type="protein sequence ID" value="KAK3275405.1"/>
    <property type="molecule type" value="Genomic_DNA"/>
</dbReference>
<evidence type="ECO:0000256" key="1">
    <source>
        <dbReference type="SAM" id="MobiDB-lite"/>
    </source>
</evidence>
<sequence>MLAQTEHKWGHCRKRSPGRRAQGRLPGLQKTKHKWDIVESARQGGAHAGRQQGRCYSGLQKTKHMWDIAGKAPRPGEACAGAATRSAEDQAQVGTLLKALAREACAGAAT</sequence>
<dbReference type="AlphaFoldDB" id="A0AAE0L8A1"/>
<gene>
    <name evidence="2" type="ORF">CYMTET_16464</name>
</gene>
<evidence type="ECO:0000313" key="3">
    <source>
        <dbReference type="Proteomes" id="UP001190700"/>
    </source>
</evidence>
<organism evidence="2 3">
    <name type="scientific">Cymbomonas tetramitiformis</name>
    <dbReference type="NCBI Taxonomy" id="36881"/>
    <lineage>
        <taxon>Eukaryota</taxon>
        <taxon>Viridiplantae</taxon>
        <taxon>Chlorophyta</taxon>
        <taxon>Pyramimonadophyceae</taxon>
        <taxon>Pyramimonadales</taxon>
        <taxon>Pyramimonadaceae</taxon>
        <taxon>Cymbomonas</taxon>
    </lineage>
</organism>
<accession>A0AAE0L8A1</accession>
<feature type="compositionally biased region" description="Basic residues" evidence="1">
    <location>
        <begin position="10"/>
        <end position="22"/>
    </location>
</feature>